<dbReference type="Proteomes" id="UP001501020">
    <property type="component" value="Unassembled WGS sequence"/>
</dbReference>
<accession>A0ABN2Z1N8</accession>
<reference evidence="1 2" key="1">
    <citation type="journal article" date="2019" name="Int. J. Syst. Evol. Microbiol.">
        <title>The Global Catalogue of Microorganisms (GCM) 10K type strain sequencing project: providing services to taxonomists for standard genome sequencing and annotation.</title>
        <authorList>
            <consortium name="The Broad Institute Genomics Platform"/>
            <consortium name="The Broad Institute Genome Sequencing Center for Infectious Disease"/>
            <person name="Wu L."/>
            <person name="Ma J."/>
        </authorList>
    </citation>
    <scope>NUCLEOTIDE SEQUENCE [LARGE SCALE GENOMIC DNA]</scope>
    <source>
        <strain evidence="1 2">JCM 13850</strain>
    </source>
</reference>
<evidence type="ECO:0000313" key="1">
    <source>
        <dbReference type="EMBL" id="GAA2135351.1"/>
    </source>
</evidence>
<sequence length="87" mass="9060">MATEASEVTEARRLRVWALAQALKAHGYAVEMAESEPLLAVPATQRPPRFAAASTPHAVSGQLGFPVGGQLVGSYLAVPDYSVVALG</sequence>
<organism evidence="1 2">
    <name type="scientific">Actinomadura napierensis</name>
    <dbReference type="NCBI Taxonomy" id="267854"/>
    <lineage>
        <taxon>Bacteria</taxon>
        <taxon>Bacillati</taxon>
        <taxon>Actinomycetota</taxon>
        <taxon>Actinomycetes</taxon>
        <taxon>Streptosporangiales</taxon>
        <taxon>Thermomonosporaceae</taxon>
        <taxon>Actinomadura</taxon>
    </lineage>
</organism>
<dbReference type="EMBL" id="BAAAMR010000022">
    <property type="protein sequence ID" value="GAA2135351.1"/>
    <property type="molecule type" value="Genomic_DNA"/>
</dbReference>
<evidence type="ECO:0000313" key="2">
    <source>
        <dbReference type="Proteomes" id="UP001501020"/>
    </source>
</evidence>
<keyword evidence="2" id="KW-1185">Reference proteome</keyword>
<protein>
    <submittedName>
        <fullName evidence="1">Uncharacterized protein</fullName>
    </submittedName>
</protein>
<comment type="caution">
    <text evidence="1">The sequence shown here is derived from an EMBL/GenBank/DDBJ whole genome shotgun (WGS) entry which is preliminary data.</text>
</comment>
<name>A0ABN2Z1N8_9ACTN</name>
<gene>
    <name evidence="1" type="ORF">GCM10009727_29660</name>
</gene>
<proteinExistence type="predicted"/>